<keyword evidence="4 8" id="KW-0720">Serine protease</keyword>
<feature type="active site" description="Charge relay system" evidence="8">
    <location>
        <position position="1120"/>
    </location>
</feature>
<dbReference type="InterPro" id="IPR034204">
    <property type="entry name" value="PfSUB1-like_cat_dom"/>
</dbReference>
<dbReference type="AlphaFoldDB" id="F0VF08"/>
<evidence type="ECO:0000256" key="4">
    <source>
        <dbReference type="ARBA" id="ARBA00022825"/>
    </source>
</evidence>
<feature type="compositionally biased region" description="Basic and acidic residues" evidence="10">
    <location>
        <begin position="238"/>
        <end position="252"/>
    </location>
</feature>
<dbReference type="PROSITE" id="PS00137">
    <property type="entry name" value="SUBTILASE_HIS"/>
    <property type="match status" value="1"/>
</dbReference>
<feature type="compositionally biased region" description="Polar residues" evidence="10">
    <location>
        <begin position="759"/>
        <end position="769"/>
    </location>
</feature>
<dbReference type="PRINTS" id="PR00723">
    <property type="entry name" value="SUBTILISIN"/>
</dbReference>
<evidence type="ECO:0000313" key="12">
    <source>
        <dbReference type="EMBL" id="CBZ52302.1"/>
    </source>
</evidence>
<evidence type="ECO:0000256" key="1">
    <source>
        <dbReference type="ARBA" id="ARBA00011073"/>
    </source>
</evidence>
<name>F0VF08_NEOCL</name>
<feature type="compositionally biased region" description="Basic and acidic residues" evidence="10">
    <location>
        <begin position="604"/>
        <end position="617"/>
    </location>
</feature>
<feature type="compositionally biased region" description="Basic and acidic residues" evidence="10">
    <location>
        <begin position="542"/>
        <end position="553"/>
    </location>
</feature>
<feature type="compositionally biased region" description="Polar residues" evidence="10">
    <location>
        <begin position="738"/>
        <end position="750"/>
    </location>
</feature>
<dbReference type="InterPro" id="IPR023827">
    <property type="entry name" value="Peptidase_S8_Asp-AS"/>
</dbReference>
<dbReference type="InterPro" id="IPR022398">
    <property type="entry name" value="Peptidase_S8_His-AS"/>
</dbReference>
<feature type="compositionally biased region" description="Basic and acidic residues" evidence="10">
    <location>
        <begin position="176"/>
        <end position="204"/>
    </location>
</feature>
<feature type="compositionally biased region" description="Basic residues" evidence="10">
    <location>
        <begin position="111"/>
        <end position="123"/>
    </location>
</feature>
<accession>F0VF08</accession>
<dbReference type="InParanoid" id="F0VF08"/>
<dbReference type="RefSeq" id="XP_003882334.1">
    <property type="nucleotide sequence ID" value="XM_003882285.1"/>
</dbReference>
<dbReference type="Proteomes" id="UP000007494">
    <property type="component" value="Chromosome VIIa"/>
</dbReference>
<evidence type="ECO:0000256" key="7">
    <source>
        <dbReference type="ARBA" id="ARBA00023619"/>
    </source>
</evidence>
<dbReference type="EC" id="3.4.21.62" evidence="7"/>
<dbReference type="InterPro" id="IPR023828">
    <property type="entry name" value="Peptidase_S8_Ser-AS"/>
</dbReference>
<keyword evidence="5" id="KW-0865">Zymogen</keyword>
<feature type="compositionally biased region" description="Basic and acidic residues" evidence="10">
    <location>
        <begin position="150"/>
        <end position="168"/>
    </location>
</feature>
<feature type="compositionally biased region" description="Acidic residues" evidence="10">
    <location>
        <begin position="205"/>
        <end position="219"/>
    </location>
</feature>
<dbReference type="Pfam" id="PF00082">
    <property type="entry name" value="Peptidase_S8"/>
    <property type="match status" value="1"/>
</dbReference>
<feature type="compositionally biased region" description="Polar residues" evidence="10">
    <location>
        <begin position="341"/>
        <end position="351"/>
    </location>
</feature>
<feature type="region of interest" description="Disordered" evidence="10">
    <location>
        <begin position="108"/>
        <end position="361"/>
    </location>
</feature>
<dbReference type="GO" id="GO:0006508">
    <property type="term" value="P:proteolysis"/>
    <property type="evidence" value="ECO:0007669"/>
    <property type="project" value="UniProtKB-KW"/>
</dbReference>
<dbReference type="InterPro" id="IPR015500">
    <property type="entry name" value="Peptidase_S8_subtilisin-rel"/>
</dbReference>
<dbReference type="PROSITE" id="PS00138">
    <property type="entry name" value="SUBTILASE_SER"/>
    <property type="match status" value="1"/>
</dbReference>
<evidence type="ECO:0000259" key="11">
    <source>
        <dbReference type="Pfam" id="PF00082"/>
    </source>
</evidence>
<feature type="region of interest" description="Disordered" evidence="10">
    <location>
        <begin position="1173"/>
        <end position="1196"/>
    </location>
</feature>
<feature type="compositionally biased region" description="Basic and acidic residues" evidence="10">
    <location>
        <begin position="576"/>
        <end position="594"/>
    </location>
</feature>
<feature type="compositionally biased region" description="Basic and acidic residues" evidence="10">
    <location>
        <begin position="641"/>
        <end position="657"/>
    </location>
</feature>
<keyword evidence="3 8" id="KW-0378">Hydrolase</keyword>
<dbReference type="CDD" id="cd07473">
    <property type="entry name" value="Peptidases_S8_Subtilisin_like"/>
    <property type="match status" value="1"/>
</dbReference>
<feature type="compositionally biased region" description="Basic and acidic residues" evidence="10">
    <location>
        <begin position="470"/>
        <end position="513"/>
    </location>
</feature>
<evidence type="ECO:0000256" key="3">
    <source>
        <dbReference type="ARBA" id="ARBA00022801"/>
    </source>
</evidence>
<dbReference type="PANTHER" id="PTHR43399">
    <property type="entry name" value="SUBTILISIN-RELATED"/>
    <property type="match status" value="1"/>
</dbReference>
<sequence length="1233" mass="133476">MGILGFPFRALFQSGYEARRRGVSLSQERSGFLVSRLLLGFLLHEFWSQSPGFVSAAEPRGQHAVLLRQPFYAEQAEHVRFPMRVGDLTEDNIEALETISQQIAREVHAQQLRRKRERGKKIRPSSSSQQNTPKPAAATEPGKPKAGNKRHPDVKHEKGINEKNRNVDQEATGETEENREKGETGEKEGNVPKEETEESGKNLDNEETEEKEEIQYSEETEGKGETVGGPVTQDEAGNSERRNEVRHEDENKPSPSSGGTGETGASGETPLQESEEELESSSTSPEGDVSSLGGRLIIGLTEITFPMETNQSRSETSRAEATDNKYGTAVRDSGHDEAQISGFSHTPASSHSRSETDNKRGAETAYVEEAISRNNVLGHADAVREAKARLQSDRLAELGIMKEMKVLENVGLVVLELNDDLSEDSIRETIKTLWQRNPSTWLIESDTEVTFRGREAFAAGDLVVVPDVDGERGALEDKSNEDIPSRGDKSAEENPENETKADPETHSGVHEEVGQGAAPDDQRRKRKIAEAESDASSSFARKVTEEGKRRVDEQEATNTRRRGDQERSRTLPSFGEGEKKEARSESNRDGERKRSQVLVSISAKEAKTGTEHGHSSDEPSDPTPSQHRKQADFSSASHAPTKGERDHVAASAHREADSGGIHISGVVEDFEGTNEARDMPKAHPAGMLKPSTGIIPLSLYEAVDSAVRESLLDNFSSASPLFRSEVLCPSHPVPSPDSCPQRSAQGSRSVDPSPRLPQLASSQPESPSPSRAPLLKGRNSIPLLSGPVRHLGKMPNDSLFSRQWAYHEPRVNVRAVEAWNTVYTHRLSRAANANADGEQVAFGRRLAEHEAPHREIADEEKQRRYVRREKIAKESEVETPSGNRKGAKKEPIIVAVIDTGVDYNHEDLRTQMWRNEKEIPNNGIDDDGNGYVDDVRGYDFEGKTNDPMDLNGHGTHVAGIIAAAANNRRGIAGVNWEVKVMPLKFISRSSAAAEAIDYSLRMGAKISTNSWGYTTPSEGLRLAIERTAKRGQLFVAAVDNAGKDNSVENDFPPNWGYDTRTGAGLKSLLRVANLSPGGIVASSSNWSPYTVDVAAPGTDIISTIPTGRFPEGYGYKTGTSMATPLVAGVANAYAAVLDALGDPLPASALQPDASQPPSPAQAVLAFLGGNHGSGSLPSSDSSPASGTSASSSASLPLSPLGGEGGSYALPGLDTLVASMAQLLNPFSRLLTLS</sequence>
<feature type="region of interest" description="Disordered" evidence="10">
    <location>
        <begin position="470"/>
        <end position="687"/>
    </location>
</feature>
<protein>
    <recommendedName>
        <fullName evidence="7">subtilisin</fullName>
        <ecNumber evidence="7">3.4.21.62</ecNumber>
    </recommendedName>
</protein>
<proteinExistence type="inferred from homology"/>
<evidence type="ECO:0000313" key="13">
    <source>
        <dbReference type="Proteomes" id="UP000007494"/>
    </source>
</evidence>
<organism evidence="12 13">
    <name type="scientific">Neospora caninum (strain Liverpool)</name>
    <dbReference type="NCBI Taxonomy" id="572307"/>
    <lineage>
        <taxon>Eukaryota</taxon>
        <taxon>Sar</taxon>
        <taxon>Alveolata</taxon>
        <taxon>Apicomplexa</taxon>
        <taxon>Conoidasida</taxon>
        <taxon>Coccidia</taxon>
        <taxon>Eucoccidiorida</taxon>
        <taxon>Eimeriorina</taxon>
        <taxon>Sarcocystidae</taxon>
        <taxon>Neospora</taxon>
    </lineage>
</organism>
<dbReference type="OMA" id="WRNEKEI"/>
<dbReference type="InterPro" id="IPR000209">
    <property type="entry name" value="Peptidase_S8/S53_dom"/>
</dbReference>
<evidence type="ECO:0000256" key="6">
    <source>
        <dbReference type="ARBA" id="ARBA00023529"/>
    </source>
</evidence>
<evidence type="ECO:0000256" key="9">
    <source>
        <dbReference type="RuleBase" id="RU003355"/>
    </source>
</evidence>
<evidence type="ECO:0000256" key="10">
    <source>
        <dbReference type="SAM" id="MobiDB-lite"/>
    </source>
</evidence>
<dbReference type="OrthoDB" id="206201at2759"/>
<feature type="compositionally biased region" description="Polar residues" evidence="10">
    <location>
        <begin position="124"/>
        <end position="133"/>
    </location>
</feature>
<dbReference type="EMBL" id="FR823388">
    <property type="protein sequence ID" value="CBZ52302.1"/>
    <property type="molecule type" value="Genomic_DNA"/>
</dbReference>
<feature type="active site" description="Charge relay system" evidence="8">
    <location>
        <position position="953"/>
    </location>
</feature>
<dbReference type="PANTHER" id="PTHR43399:SF4">
    <property type="entry name" value="CELL WALL-ASSOCIATED PROTEASE"/>
    <property type="match status" value="1"/>
</dbReference>
<feature type="domain" description="Peptidase S8/S53" evidence="11">
    <location>
        <begin position="892"/>
        <end position="1130"/>
    </location>
</feature>
<dbReference type="GO" id="GO:0004252">
    <property type="term" value="F:serine-type endopeptidase activity"/>
    <property type="evidence" value="ECO:0007669"/>
    <property type="project" value="UniProtKB-UniRule"/>
</dbReference>
<feature type="region of interest" description="Disordered" evidence="10">
    <location>
        <begin position="731"/>
        <end position="780"/>
    </location>
</feature>
<dbReference type="PROSITE" id="PS51892">
    <property type="entry name" value="SUBTILASE"/>
    <property type="match status" value="1"/>
</dbReference>
<dbReference type="InterPro" id="IPR036852">
    <property type="entry name" value="Peptidase_S8/S53_dom_sf"/>
</dbReference>
<comment type="catalytic activity">
    <reaction evidence="6">
        <text>Hydrolysis of proteins with broad specificity for peptide bonds, and a preference for a large uncharged residue in P1. Hydrolyzes peptide amides.</text>
        <dbReference type="EC" id="3.4.21.62"/>
    </reaction>
</comment>
<feature type="compositionally biased region" description="Basic and acidic residues" evidence="10">
    <location>
        <begin position="352"/>
        <end position="361"/>
    </location>
</feature>
<dbReference type="InterPro" id="IPR051048">
    <property type="entry name" value="Peptidase_S8/S53_subtilisin"/>
</dbReference>
<evidence type="ECO:0000256" key="8">
    <source>
        <dbReference type="PROSITE-ProRule" id="PRU01240"/>
    </source>
</evidence>
<reference evidence="13" key="1">
    <citation type="journal article" date="2012" name="PLoS Pathog.">
        <title>Comparative genomics of the apicomplexan parasites Toxoplasma gondii and Neospora caninum: Coccidia differing in host range and transmission strategy.</title>
        <authorList>
            <person name="Reid A.J."/>
            <person name="Vermont S.J."/>
            <person name="Cotton J.A."/>
            <person name="Harris D."/>
            <person name="Hill-Cawthorne G.A."/>
            <person name="Konen-Waisman S."/>
            <person name="Latham S.M."/>
            <person name="Mourier T."/>
            <person name="Norton R."/>
            <person name="Quail M.A."/>
            <person name="Sanders M."/>
            <person name="Shanmugam D."/>
            <person name="Sohal A."/>
            <person name="Wasmuth J.D."/>
            <person name="Brunk B."/>
            <person name="Grigg M.E."/>
            <person name="Howard J.C."/>
            <person name="Parkinson J."/>
            <person name="Roos D.S."/>
            <person name="Trees A.J."/>
            <person name="Berriman M."/>
            <person name="Pain A."/>
            <person name="Wastling J.M."/>
        </authorList>
    </citation>
    <scope>NUCLEOTIDE SEQUENCE [LARGE SCALE GENOMIC DNA]</scope>
    <source>
        <strain evidence="13">Liverpool</strain>
    </source>
</reference>
<keyword evidence="2 8" id="KW-0645">Protease</keyword>
<dbReference type="GeneID" id="13444225"/>
<evidence type="ECO:0000256" key="2">
    <source>
        <dbReference type="ARBA" id="ARBA00022670"/>
    </source>
</evidence>
<keyword evidence="13" id="KW-1185">Reference proteome</keyword>
<dbReference type="eggNOG" id="KOG3525">
    <property type="taxonomic scope" value="Eukaryota"/>
</dbReference>
<dbReference type="Gene3D" id="3.40.50.200">
    <property type="entry name" value="Peptidase S8/S53 domain"/>
    <property type="match status" value="1"/>
</dbReference>
<gene>
    <name evidence="12" type="ORF">NCLIV_020890</name>
</gene>
<comment type="similarity">
    <text evidence="1 8 9">Belongs to the peptidase S8 family.</text>
</comment>
<dbReference type="SUPFAM" id="SSF52743">
    <property type="entry name" value="Subtilisin-like"/>
    <property type="match status" value="1"/>
</dbReference>
<dbReference type="VEuPathDB" id="ToxoDB:NCLIV_020890"/>
<evidence type="ECO:0000256" key="5">
    <source>
        <dbReference type="ARBA" id="ARBA00023145"/>
    </source>
</evidence>
<dbReference type="PROSITE" id="PS00136">
    <property type="entry name" value="SUBTILASE_ASP"/>
    <property type="match status" value="1"/>
</dbReference>
<feature type="active site" description="Charge relay system" evidence="8">
    <location>
        <position position="898"/>
    </location>
</feature>